<accession>A0ABX3HCV4</accession>
<dbReference type="PIRSF" id="PIRSF007663">
    <property type="entry name" value="UCP007663"/>
    <property type="match status" value="1"/>
</dbReference>
<feature type="domain" description="Alpha fucosidase A-like C-terminal" evidence="2">
    <location>
        <begin position="699"/>
        <end position="787"/>
    </location>
</feature>
<dbReference type="SUPFAM" id="SSF48208">
    <property type="entry name" value="Six-hairpin glycosidases"/>
    <property type="match status" value="1"/>
</dbReference>
<dbReference type="Proteomes" id="UP000187313">
    <property type="component" value="Unassembled WGS sequence"/>
</dbReference>
<evidence type="ECO:0000259" key="2">
    <source>
        <dbReference type="Pfam" id="PF21307"/>
    </source>
</evidence>
<dbReference type="InterPro" id="IPR008928">
    <property type="entry name" value="6-hairpin_glycosidase_sf"/>
</dbReference>
<dbReference type="PANTHER" id="PTHR31084">
    <property type="entry name" value="ALPHA-L-FUCOSIDASE 2"/>
    <property type="match status" value="1"/>
</dbReference>
<proteinExistence type="predicted"/>
<protein>
    <submittedName>
        <fullName evidence="4">Alpha-amylase</fullName>
    </submittedName>
</protein>
<dbReference type="Pfam" id="PF21307">
    <property type="entry name" value="Glyco_hydro_95_C"/>
    <property type="match status" value="1"/>
</dbReference>
<feature type="domain" description="Glycosyl hydrolase family 95 catalytic" evidence="3">
    <location>
        <begin position="292"/>
        <end position="697"/>
    </location>
</feature>
<dbReference type="InterPro" id="IPR049053">
    <property type="entry name" value="AFCA-like_C"/>
</dbReference>
<dbReference type="Pfam" id="PF22124">
    <property type="entry name" value="Glyco_hydro_95_cat"/>
    <property type="match status" value="1"/>
</dbReference>
<name>A0ABX3HCV4_9BACL</name>
<evidence type="ECO:0000313" key="4">
    <source>
        <dbReference type="EMBL" id="OMD47187.1"/>
    </source>
</evidence>
<dbReference type="Gene3D" id="2.60.40.1180">
    <property type="entry name" value="Golgi alpha-mannosidase II"/>
    <property type="match status" value="1"/>
</dbReference>
<evidence type="ECO:0000259" key="3">
    <source>
        <dbReference type="Pfam" id="PF22124"/>
    </source>
</evidence>
<dbReference type="Pfam" id="PF14498">
    <property type="entry name" value="Glyco_hyd_65N_2"/>
    <property type="match status" value="1"/>
</dbReference>
<feature type="domain" description="Glycosyl hydrolase family 95 N-terminal" evidence="1">
    <location>
        <begin position="14"/>
        <end position="266"/>
    </location>
</feature>
<organism evidence="4 5">
    <name type="scientific">Paenibacillus odorifer</name>
    <dbReference type="NCBI Taxonomy" id="189426"/>
    <lineage>
        <taxon>Bacteria</taxon>
        <taxon>Bacillati</taxon>
        <taxon>Bacillota</taxon>
        <taxon>Bacilli</taxon>
        <taxon>Bacillales</taxon>
        <taxon>Paenibacillaceae</taxon>
        <taxon>Paenibacillus</taxon>
    </lineage>
</organism>
<dbReference type="InterPro" id="IPR027414">
    <property type="entry name" value="GH95_N_dom"/>
</dbReference>
<keyword evidence="5" id="KW-1185">Reference proteome</keyword>
<sequence length="792" mass="88017">MYVEESKNTGRHKLWYKQPAAVWEEALPVGNGRLGGMIFGGTEEELIQLNEDTLWSGFPRDTANYEALRHLAPAKQLVAEGKYKEAEALVDAKMLGRRTESYQPLGDLRMKFNLGGPVEDYQRELDLDQALATVSYTAGDVRIVREVLASRPDELIVIHIRAEGKEGLGILPDFSVDLTSPHPFRLEITPDGALMMTGRAPSHVADNYVGDHPRSVLYEEGLGISFAAVMEIRTDGGKCNAENGMLSVSGARSITIRLAAATDFVGYDRMPGSGGKLPSELCLEQLALSSNGYAELKKRHLEDHQSLFRRVELTLAPSSSRIEIPTDERLVRYQEGQADSALEALLFQYGRFLMIAGSRPGTQALNLQGIWNPYLQPPWNSNYTTNINIEMNYWPAELCGLGECHEPLIDFITELSMAGSRTANIHYGARGWTVHHNTDLWRMTSPSDGKAMWAFWPMGGVWLSRQLWERYAFRPDEEYLRNTAYPLLKGAALFCLDWLVELPDGSWTTGLSTSPENVFLTADGTPCSVSAGSAMDLSMIAELFKHCIQAAEILNTDAQLRQELRQKQERLAHPGIAPDGRIREWNEDFAEQELGHRHVSHLYDLYPGNVISPSFTPELAEAAALSLKKRLEGGGGHTGWSAAWLLNLYARLKDGESAYSCLRRILQDSSLPNLFGNHPPFQIDGNFGTTAGVAEMLLQSHQEGLELLPALPEEWSEGSVKGLVARGGFITSIEWREGRLTKAELTSTHGQICRIYSHQPLLIQSPDGSRIGIEMEFETVIGETYIITPQSE</sequence>
<evidence type="ECO:0000313" key="5">
    <source>
        <dbReference type="Proteomes" id="UP000187313"/>
    </source>
</evidence>
<comment type="caution">
    <text evidence="4">The sequence shown here is derived from an EMBL/GenBank/DDBJ whole genome shotgun (WGS) entry which is preliminary data.</text>
</comment>
<dbReference type="PANTHER" id="PTHR31084:SF0">
    <property type="entry name" value="ALPHA-L-FUCOSIDASE 2"/>
    <property type="match status" value="1"/>
</dbReference>
<dbReference type="InterPro" id="IPR016518">
    <property type="entry name" value="Alpha-L-fucosidase"/>
</dbReference>
<dbReference type="Gene3D" id="2.70.98.50">
    <property type="entry name" value="putative glycoside hydrolase family protein from bacillus halodurans"/>
    <property type="match status" value="1"/>
</dbReference>
<reference evidence="4 5" key="1">
    <citation type="submission" date="2016-10" db="EMBL/GenBank/DDBJ databases">
        <title>Paenibacillus species isolates.</title>
        <authorList>
            <person name="Beno S.M."/>
        </authorList>
    </citation>
    <scope>NUCLEOTIDE SEQUENCE [LARGE SCALE GENOMIC DNA]</scope>
    <source>
        <strain evidence="4 5">FSL R5-0923</strain>
    </source>
</reference>
<dbReference type="InterPro" id="IPR013780">
    <property type="entry name" value="Glyco_hydro_b"/>
</dbReference>
<dbReference type="EMBL" id="MPTD01000020">
    <property type="protein sequence ID" value="OMD47187.1"/>
    <property type="molecule type" value="Genomic_DNA"/>
</dbReference>
<gene>
    <name evidence="4" type="ORF">BSK51_25400</name>
</gene>
<evidence type="ECO:0000259" key="1">
    <source>
        <dbReference type="Pfam" id="PF14498"/>
    </source>
</evidence>
<dbReference type="InterPro" id="IPR054363">
    <property type="entry name" value="GH95_cat"/>
</dbReference>